<feature type="domain" description="CinA C-terminal" evidence="1">
    <location>
        <begin position="15"/>
        <end position="167"/>
    </location>
</feature>
<proteinExistence type="predicted"/>
<dbReference type="Gene3D" id="3.90.950.20">
    <property type="entry name" value="CinA-like"/>
    <property type="match status" value="1"/>
</dbReference>
<dbReference type="Proteomes" id="UP001501645">
    <property type="component" value="Unassembled WGS sequence"/>
</dbReference>
<dbReference type="RefSeq" id="WP_345439786.1">
    <property type="nucleotide sequence ID" value="NZ_BAABKO010000004.1"/>
</dbReference>
<dbReference type="SUPFAM" id="SSF142433">
    <property type="entry name" value="CinA-like"/>
    <property type="match status" value="1"/>
</dbReference>
<evidence type="ECO:0000313" key="2">
    <source>
        <dbReference type="EMBL" id="GAA4779481.1"/>
    </source>
</evidence>
<keyword evidence="3" id="KW-1185">Reference proteome</keyword>
<dbReference type="NCBIfam" id="TIGR00199">
    <property type="entry name" value="PncC_domain"/>
    <property type="match status" value="1"/>
</dbReference>
<name>A0ABP9AE18_9MICO</name>
<reference evidence="3" key="1">
    <citation type="journal article" date="2019" name="Int. J. Syst. Evol. Microbiol.">
        <title>The Global Catalogue of Microorganisms (GCM) 10K type strain sequencing project: providing services to taxonomists for standard genome sequencing and annotation.</title>
        <authorList>
            <consortium name="The Broad Institute Genomics Platform"/>
            <consortium name="The Broad Institute Genome Sequencing Center for Infectious Disease"/>
            <person name="Wu L."/>
            <person name="Ma J."/>
        </authorList>
    </citation>
    <scope>NUCLEOTIDE SEQUENCE [LARGE SCALE GENOMIC DNA]</scope>
    <source>
        <strain evidence="3">JCM 18537</strain>
    </source>
</reference>
<evidence type="ECO:0000313" key="3">
    <source>
        <dbReference type="Proteomes" id="UP001501645"/>
    </source>
</evidence>
<dbReference type="Pfam" id="PF02464">
    <property type="entry name" value="CinA"/>
    <property type="match status" value="1"/>
</dbReference>
<accession>A0ABP9AE18</accession>
<gene>
    <name evidence="2" type="ORF">GCM10023351_25640</name>
</gene>
<protein>
    <submittedName>
        <fullName evidence="2">CinA family protein</fullName>
    </submittedName>
</protein>
<organism evidence="2 3">
    <name type="scientific">Microbacterium gilvum</name>
    <dbReference type="NCBI Taxonomy" id="1336204"/>
    <lineage>
        <taxon>Bacteria</taxon>
        <taxon>Bacillati</taxon>
        <taxon>Actinomycetota</taxon>
        <taxon>Actinomycetes</taxon>
        <taxon>Micrococcales</taxon>
        <taxon>Microbacteriaceae</taxon>
        <taxon>Microbacterium</taxon>
    </lineage>
</organism>
<sequence length="172" mass="17551">MTEQESAPGGTVTSAVAQELLRRLAARRWSIGTAESLTGGLLASAIVEIPGSSQWMRGGVVAYDTAVKRTVLAVDAALLEEHGAVHPDVARQMASGIRRVLALGDEEALVGISTTGIAGPASPDGQPVGTVHVAVSTPERVAVASHVFDGDRTAIRAQAVLAALDLAVAELA</sequence>
<dbReference type="InterPro" id="IPR008136">
    <property type="entry name" value="CinA_C"/>
</dbReference>
<comment type="caution">
    <text evidence="2">The sequence shown here is derived from an EMBL/GenBank/DDBJ whole genome shotgun (WGS) entry which is preliminary data.</text>
</comment>
<dbReference type="EMBL" id="BAABKO010000004">
    <property type="protein sequence ID" value="GAA4779481.1"/>
    <property type="molecule type" value="Genomic_DNA"/>
</dbReference>
<evidence type="ECO:0000259" key="1">
    <source>
        <dbReference type="Pfam" id="PF02464"/>
    </source>
</evidence>
<dbReference type="InterPro" id="IPR036653">
    <property type="entry name" value="CinA-like_C"/>
</dbReference>